<protein>
    <recommendedName>
        <fullName evidence="8">Peptidase M48 domain-containing protein</fullName>
    </recommendedName>
</protein>
<feature type="chain" id="PRO_5015456076" description="Peptidase M48 domain-containing protein" evidence="7">
    <location>
        <begin position="19"/>
        <end position="540"/>
    </location>
</feature>
<dbReference type="Gene3D" id="3.30.2010.10">
    <property type="entry name" value="Metalloproteases ('zincins'), catalytic domain"/>
    <property type="match status" value="1"/>
</dbReference>
<dbReference type="Proteomes" id="UP000241346">
    <property type="component" value="Unassembled WGS sequence"/>
</dbReference>
<keyword evidence="6" id="KW-0482">Metalloprotease</keyword>
<dbReference type="PANTHER" id="PTHR22726">
    <property type="entry name" value="METALLOENDOPEPTIDASE OMA1"/>
    <property type="match status" value="1"/>
</dbReference>
<feature type="signal peptide" evidence="7">
    <location>
        <begin position="1"/>
        <end position="18"/>
    </location>
</feature>
<evidence type="ECO:0000313" key="9">
    <source>
        <dbReference type="EMBL" id="PSW16741.1"/>
    </source>
</evidence>
<evidence type="ECO:0000256" key="5">
    <source>
        <dbReference type="ARBA" id="ARBA00022833"/>
    </source>
</evidence>
<sequence length="540" mass="60158">MRQLITLFIMSGILSGCAVDSLKTLTGSTYEGVDGKYIHSLTPETNQPVVNEEATVSNNEDTEKEKVFYRAAADKNLIANPYAEKYLNEILANILVEWDQPVDKDIKVVISADRNYSALATTDTIVITQGVLGDAESEDELAFIIAHELSHILLEHNDTNEYFAKQSALVSKAANVAMVSAVVGDLETHKTADGLKLASKNSASAQKLVSDSYRMGMTINRLSHDVLSSSMSRQDEDEADLLGVDLMVKAGYSARAYYDVMDRLESSQVFNKEQLAAKKQDFQSFVSMASKANKNISGSNLETLGYLAANEAATRLLQDFAERHNSPSERKQDLNHYVKREYRKERRRDFSTEKLNKTLRSGKAEQIQKNYWAASEAMRAVEFGDLEKAEKLARQAVSGPTSSHAYPRLAYYTVRKLQNKPDKAAQNLALIKNWDYASIQTFALASQAFRAQNQHKKAEQVLEKAKVAIGSDQPFLPEYIALYRSMGEQSKLDEHLKRCDNVSENNIVAQCYQAAGVEIPSDTKKASKGFFDSITSMVEI</sequence>
<proteinExistence type="predicted"/>
<dbReference type="GO" id="GO:0004222">
    <property type="term" value="F:metalloendopeptidase activity"/>
    <property type="evidence" value="ECO:0007669"/>
    <property type="project" value="InterPro"/>
</dbReference>
<dbReference type="InterPro" id="IPR051156">
    <property type="entry name" value="Mito/Outer_Membr_Metalloprot"/>
</dbReference>
<dbReference type="PANTHER" id="PTHR22726:SF1">
    <property type="entry name" value="METALLOENDOPEPTIDASE OMA1, MITOCHONDRIAL"/>
    <property type="match status" value="1"/>
</dbReference>
<comment type="caution">
    <text evidence="9">The sequence shown here is derived from an EMBL/GenBank/DDBJ whole genome shotgun (WGS) entry which is preliminary data.</text>
</comment>
<keyword evidence="3" id="KW-0479">Metal-binding</keyword>
<dbReference type="GO" id="GO:0016020">
    <property type="term" value="C:membrane"/>
    <property type="evidence" value="ECO:0007669"/>
    <property type="project" value="TreeGrafter"/>
</dbReference>
<dbReference type="OrthoDB" id="9810445at2"/>
<gene>
    <name evidence="9" type="ORF">C9J01_07035</name>
</gene>
<feature type="domain" description="Peptidase M48" evidence="8">
    <location>
        <begin position="84"/>
        <end position="335"/>
    </location>
</feature>
<dbReference type="AlphaFoldDB" id="A0A2T3NMK9"/>
<organism evidence="9 10">
    <name type="scientific">Photobacterium rosenbergii</name>
    <dbReference type="NCBI Taxonomy" id="294936"/>
    <lineage>
        <taxon>Bacteria</taxon>
        <taxon>Pseudomonadati</taxon>
        <taxon>Pseudomonadota</taxon>
        <taxon>Gammaproteobacteria</taxon>
        <taxon>Vibrionales</taxon>
        <taxon>Vibrionaceae</taxon>
        <taxon>Photobacterium</taxon>
    </lineage>
</organism>
<evidence type="ECO:0000256" key="2">
    <source>
        <dbReference type="ARBA" id="ARBA00022670"/>
    </source>
</evidence>
<comment type="cofactor">
    <cofactor evidence="1">
        <name>Zn(2+)</name>
        <dbReference type="ChEBI" id="CHEBI:29105"/>
    </cofactor>
</comment>
<reference evidence="9 10" key="1">
    <citation type="submission" date="2018-03" db="EMBL/GenBank/DDBJ databases">
        <title>Whole genome sequencing of Histamine producing bacteria.</title>
        <authorList>
            <person name="Butler K."/>
        </authorList>
    </citation>
    <scope>NUCLEOTIDE SEQUENCE [LARGE SCALE GENOMIC DNA]</scope>
    <source>
        <strain evidence="9 10">DSM 19138</strain>
    </source>
</reference>
<name>A0A2T3NMK9_9GAMM</name>
<dbReference type="InterPro" id="IPR001915">
    <property type="entry name" value="Peptidase_M48"/>
</dbReference>
<evidence type="ECO:0000313" key="10">
    <source>
        <dbReference type="Proteomes" id="UP000241346"/>
    </source>
</evidence>
<dbReference type="PROSITE" id="PS51257">
    <property type="entry name" value="PROKAR_LIPOPROTEIN"/>
    <property type="match status" value="1"/>
</dbReference>
<keyword evidence="7" id="KW-0732">Signal</keyword>
<evidence type="ECO:0000256" key="4">
    <source>
        <dbReference type="ARBA" id="ARBA00022801"/>
    </source>
</evidence>
<dbReference type="GO" id="GO:0046872">
    <property type="term" value="F:metal ion binding"/>
    <property type="evidence" value="ECO:0007669"/>
    <property type="project" value="UniProtKB-KW"/>
</dbReference>
<accession>A0A2T3NMK9</accession>
<keyword evidence="2" id="KW-0645">Protease</keyword>
<keyword evidence="5" id="KW-0862">Zinc</keyword>
<keyword evidence="4" id="KW-0378">Hydrolase</keyword>
<dbReference type="RefSeq" id="WP_107297360.1">
    <property type="nucleotide sequence ID" value="NZ_PYMB01000001.1"/>
</dbReference>
<evidence type="ECO:0000256" key="7">
    <source>
        <dbReference type="SAM" id="SignalP"/>
    </source>
</evidence>
<evidence type="ECO:0000256" key="6">
    <source>
        <dbReference type="ARBA" id="ARBA00023049"/>
    </source>
</evidence>
<evidence type="ECO:0000256" key="3">
    <source>
        <dbReference type="ARBA" id="ARBA00022723"/>
    </source>
</evidence>
<dbReference type="Pfam" id="PF01435">
    <property type="entry name" value="Peptidase_M48"/>
    <property type="match status" value="1"/>
</dbReference>
<dbReference type="GO" id="GO:0051603">
    <property type="term" value="P:proteolysis involved in protein catabolic process"/>
    <property type="evidence" value="ECO:0007669"/>
    <property type="project" value="TreeGrafter"/>
</dbReference>
<evidence type="ECO:0000259" key="8">
    <source>
        <dbReference type="Pfam" id="PF01435"/>
    </source>
</evidence>
<dbReference type="EMBL" id="PYMB01000001">
    <property type="protein sequence ID" value="PSW16741.1"/>
    <property type="molecule type" value="Genomic_DNA"/>
</dbReference>
<evidence type="ECO:0000256" key="1">
    <source>
        <dbReference type="ARBA" id="ARBA00001947"/>
    </source>
</evidence>